<dbReference type="EMBL" id="SZYD01000008">
    <property type="protein sequence ID" value="KAD5508118.1"/>
    <property type="molecule type" value="Genomic_DNA"/>
</dbReference>
<accession>A0A5N6NYB6</accession>
<dbReference type="AlphaFoldDB" id="A0A5N6NYB6"/>
<reference evidence="2 3" key="1">
    <citation type="submission" date="2019-05" db="EMBL/GenBank/DDBJ databases">
        <title>Mikania micrantha, genome provides insights into the molecular mechanism of rapid growth.</title>
        <authorList>
            <person name="Liu B."/>
        </authorList>
    </citation>
    <scope>NUCLEOTIDE SEQUENCE [LARGE SCALE GENOMIC DNA]</scope>
    <source>
        <strain evidence="2">NLD-2019</strain>
        <tissue evidence="2">Leaf</tissue>
    </source>
</reference>
<gene>
    <name evidence="2" type="ORF">E3N88_15821</name>
</gene>
<evidence type="ECO:0000313" key="2">
    <source>
        <dbReference type="EMBL" id="KAD5508118.1"/>
    </source>
</evidence>
<name>A0A5N6NYB6_9ASTR</name>
<organism evidence="2 3">
    <name type="scientific">Mikania micrantha</name>
    <name type="common">bitter vine</name>
    <dbReference type="NCBI Taxonomy" id="192012"/>
    <lineage>
        <taxon>Eukaryota</taxon>
        <taxon>Viridiplantae</taxon>
        <taxon>Streptophyta</taxon>
        <taxon>Embryophyta</taxon>
        <taxon>Tracheophyta</taxon>
        <taxon>Spermatophyta</taxon>
        <taxon>Magnoliopsida</taxon>
        <taxon>eudicotyledons</taxon>
        <taxon>Gunneridae</taxon>
        <taxon>Pentapetalae</taxon>
        <taxon>asterids</taxon>
        <taxon>campanulids</taxon>
        <taxon>Asterales</taxon>
        <taxon>Asteraceae</taxon>
        <taxon>Asteroideae</taxon>
        <taxon>Heliantheae alliance</taxon>
        <taxon>Eupatorieae</taxon>
        <taxon>Mikania</taxon>
    </lineage>
</organism>
<evidence type="ECO:0000313" key="3">
    <source>
        <dbReference type="Proteomes" id="UP000326396"/>
    </source>
</evidence>
<feature type="region of interest" description="Disordered" evidence="1">
    <location>
        <begin position="1"/>
        <end position="32"/>
    </location>
</feature>
<protein>
    <submittedName>
        <fullName evidence="2">Uncharacterized protein</fullName>
    </submittedName>
</protein>
<dbReference type="Proteomes" id="UP000326396">
    <property type="component" value="Linkage Group LG16"/>
</dbReference>
<proteinExistence type="predicted"/>
<sequence length="69" mass="7588">MSTEQVGGRTREGGKDARKRQGRQRDEGLLPVGRCDGGGLSVRVEHENPWVGADLVDKGLDSRIGWWCP</sequence>
<keyword evidence="3" id="KW-1185">Reference proteome</keyword>
<evidence type="ECO:0000256" key="1">
    <source>
        <dbReference type="SAM" id="MobiDB-lite"/>
    </source>
</evidence>
<comment type="caution">
    <text evidence="2">The sequence shown here is derived from an EMBL/GenBank/DDBJ whole genome shotgun (WGS) entry which is preliminary data.</text>
</comment>